<reference evidence="4" key="2">
    <citation type="submission" date="2020-10" db="UniProtKB">
        <authorList>
            <consortium name="WormBaseParasite"/>
        </authorList>
    </citation>
    <scope>IDENTIFICATION</scope>
</reference>
<feature type="signal peptide" evidence="2">
    <location>
        <begin position="1"/>
        <end position="19"/>
    </location>
</feature>
<evidence type="ECO:0000313" key="3">
    <source>
        <dbReference type="Proteomes" id="UP000492821"/>
    </source>
</evidence>
<evidence type="ECO:0000256" key="2">
    <source>
        <dbReference type="SAM" id="SignalP"/>
    </source>
</evidence>
<organism evidence="3 4">
    <name type="scientific">Panagrellus redivivus</name>
    <name type="common">Microworm</name>
    <dbReference type="NCBI Taxonomy" id="6233"/>
    <lineage>
        <taxon>Eukaryota</taxon>
        <taxon>Metazoa</taxon>
        <taxon>Ecdysozoa</taxon>
        <taxon>Nematoda</taxon>
        <taxon>Chromadorea</taxon>
        <taxon>Rhabditida</taxon>
        <taxon>Tylenchina</taxon>
        <taxon>Panagrolaimomorpha</taxon>
        <taxon>Panagrolaimoidea</taxon>
        <taxon>Panagrolaimidae</taxon>
        <taxon>Panagrellus</taxon>
    </lineage>
</organism>
<name>A0A7E4VHD3_PANRE</name>
<protein>
    <submittedName>
        <fullName evidence="4">Uncharacterized protein</fullName>
    </submittedName>
</protein>
<keyword evidence="1" id="KW-0472">Membrane</keyword>
<dbReference type="WBParaSite" id="Pan_g20852.t1">
    <property type="protein sequence ID" value="Pan_g20852.t1"/>
    <property type="gene ID" value="Pan_g20852"/>
</dbReference>
<accession>A0A7E4VHD3</accession>
<dbReference type="Proteomes" id="UP000492821">
    <property type="component" value="Unassembled WGS sequence"/>
</dbReference>
<dbReference type="AlphaFoldDB" id="A0A7E4VHD3"/>
<reference evidence="3" key="1">
    <citation type="journal article" date="2013" name="Genetics">
        <title>The draft genome and transcriptome of Panagrellus redivivus are shaped by the harsh demands of a free-living lifestyle.</title>
        <authorList>
            <person name="Srinivasan J."/>
            <person name="Dillman A.R."/>
            <person name="Macchietto M.G."/>
            <person name="Heikkinen L."/>
            <person name="Lakso M."/>
            <person name="Fracchia K.M."/>
            <person name="Antoshechkin I."/>
            <person name="Mortazavi A."/>
            <person name="Wong G."/>
            <person name="Sternberg P.W."/>
        </authorList>
    </citation>
    <scope>NUCLEOTIDE SEQUENCE [LARGE SCALE GENOMIC DNA]</scope>
    <source>
        <strain evidence="3">MT8872</strain>
    </source>
</reference>
<evidence type="ECO:0000256" key="1">
    <source>
        <dbReference type="SAM" id="Phobius"/>
    </source>
</evidence>
<keyword evidence="1" id="KW-0812">Transmembrane</keyword>
<keyword evidence="3" id="KW-1185">Reference proteome</keyword>
<proteinExistence type="predicted"/>
<evidence type="ECO:0000313" key="4">
    <source>
        <dbReference type="WBParaSite" id="Pan_g20852.t1"/>
    </source>
</evidence>
<sequence length="140" mass="15975">MLFNGTLILILSFVHTTSSNSSNVAQWLPKGIIWIAIGAALFVLMVIVALTASNKSKVFRRYVATCGINSKKCCHILKIDLNHRSAKFTNNHHILSRRYRIISNGQRRRCIWLHSSCGKYCHNVHRCFSFITIRHVCVCC</sequence>
<keyword evidence="2" id="KW-0732">Signal</keyword>
<feature type="chain" id="PRO_5028881857" evidence="2">
    <location>
        <begin position="20"/>
        <end position="140"/>
    </location>
</feature>
<feature type="transmembrane region" description="Helical" evidence="1">
    <location>
        <begin position="31"/>
        <end position="52"/>
    </location>
</feature>
<keyword evidence="1" id="KW-1133">Transmembrane helix</keyword>